<keyword evidence="2" id="KW-1185">Reference proteome</keyword>
<evidence type="ECO:0000313" key="1">
    <source>
        <dbReference type="EMBL" id="UXX85296.1"/>
    </source>
</evidence>
<proteinExistence type="predicted"/>
<keyword evidence="1" id="KW-0614">Plasmid</keyword>
<evidence type="ECO:0000313" key="2">
    <source>
        <dbReference type="Proteomes" id="UP001064087"/>
    </source>
</evidence>
<sequence length="221" mass="24995">MTPSTTQSEQFLQDAIFDLMEANRLPDAQLVENIVSEYPDFAAEITDFAVELAIDMLINSDRNEEAVVVQDEVSPLVSRALSNFENELFLRDSSSKADDVTSRVAPEVKSLDPFAAMDRKSFGQFARSIHANKVFALKLRDRQIRPDTIPLRYLEITSECLKIRLDQLLTYLNVSGHRPAMGTQFFKADDRPNHELQQSFDEAVESSGLTGDQIQYLMSLK</sequence>
<protein>
    <submittedName>
        <fullName evidence="1">Uncharacterized protein</fullName>
    </submittedName>
</protein>
<organism evidence="1 2">
    <name type="scientific">Roseovarius pelagicus</name>
    <dbReference type="NCBI Taxonomy" id="2980108"/>
    <lineage>
        <taxon>Bacteria</taxon>
        <taxon>Pseudomonadati</taxon>
        <taxon>Pseudomonadota</taxon>
        <taxon>Alphaproteobacteria</taxon>
        <taxon>Rhodobacterales</taxon>
        <taxon>Roseobacteraceae</taxon>
        <taxon>Roseovarius</taxon>
    </lineage>
</organism>
<dbReference type="RefSeq" id="WP_263049264.1">
    <property type="nucleotide sequence ID" value="NZ_CP106739.1"/>
</dbReference>
<geneLocation type="plasmid" evidence="1 2">
    <name>unnamed3</name>
</geneLocation>
<reference evidence="1" key="1">
    <citation type="submission" date="2022-10" db="EMBL/GenBank/DDBJ databases">
        <title>Roseovarius pelagicus sp. nov., isolated from Arctic seawater.</title>
        <authorList>
            <person name="Hong Y.W."/>
            <person name="Hwang C.Y."/>
        </authorList>
    </citation>
    <scope>NUCLEOTIDE SEQUENCE</scope>
    <source>
        <strain evidence="1">HL-MP18</strain>
        <plasmid evidence="1">unnamed3</plasmid>
    </source>
</reference>
<dbReference type="Proteomes" id="UP001064087">
    <property type="component" value="Plasmid unnamed3"/>
</dbReference>
<accession>A0ABY6DGN9</accession>
<name>A0ABY6DGN9_9RHOB</name>
<dbReference type="EMBL" id="CP106739">
    <property type="protein sequence ID" value="UXX85296.1"/>
    <property type="molecule type" value="Genomic_DNA"/>
</dbReference>
<gene>
    <name evidence="1" type="ORF">N7U68_20885</name>
</gene>